<name>A0A0G4LDW0_VERLO</name>
<reference evidence="1 2" key="1">
    <citation type="submission" date="2015-05" db="EMBL/GenBank/DDBJ databases">
        <authorList>
            <person name="Wang D.B."/>
            <person name="Wang M."/>
        </authorList>
    </citation>
    <scope>NUCLEOTIDE SEQUENCE [LARGE SCALE GENOMIC DNA]</scope>
    <source>
        <strain evidence="1">VL1</strain>
    </source>
</reference>
<evidence type="ECO:0000313" key="1">
    <source>
        <dbReference type="EMBL" id="CRK20228.1"/>
    </source>
</evidence>
<dbReference type="EMBL" id="CVQH01011336">
    <property type="protein sequence ID" value="CRK20228.1"/>
    <property type="molecule type" value="Genomic_DNA"/>
</dbReference>
<keyword evidence="2" id="KW-1185">Reference proteome</keyword>
<dbReference type="Proteomes" id="UP000044602">
    <property type="component" value="Unassembled WGS sequence"/>
</dbReference>
<feature type="non-terminal residue" evidence="1">
    <location>
        <position position="242"/>
    </location>
</feature>
<accession>A0A0G4LDW0</accession>
<evidence type="ECO:0000313" key="2">
    <source>
        <dbReference type="Proteomes" id="UP000044602"/>
    </source>
</evidence>
<dbReference type="AlphaFoldDB" id="A0A0G4LDW0"/>
<organism evidence="1 2">
    <name type="scientific">Verticillium longisporum</name>
    <name type="common">Verticillium dahliae var. longisporum</name>
    <dbReference type="NCBI Taxonomy" id="100787"/>
    <lineage>
        <taxon>Eukaryota</taxon>
        <taxon>Fungi</taxon>
        <taxon>Dikarya</taxon>
        <taxon>Ascomycota</taxon>
        <taxon>Pezizomycotina</taxon>
        <taxon>Sordariomycetes</taxon>
        <taxon>Hypocreomycetidae</taxon>
        <taxon>Glomerellales</taxon>
        <taxon>Plectosphaerellaceae</taxon>
        <taxon>Verticillium</taxon>
    </lineage>
</organism>
<gene>
    <name evidence="1" type="ORF">BN1708_012781</name>
</gene>
<proteinExistence type="predicted"/>
<sequence>MLALAVAFAIQLGPLTKFIEFLSNGIGPDREDDGLWLFLDQGSKVSDEGKPMQKPRRTAASPVDFAAVLLRALQKEPLEFLSNGIGPDREDDGLWLFLDQGSKVSDEGKPMQKPRRTAASPVDFAAALLRTLQKEPLEVCAVRASLVQARHGERKDHSSTGDDSVGDSGIGGLYVVDVPVSVTGHVQQSDGCDYALAAAGSLLCLFSQVFRQKSYGSIIMCIGPLPHTLIRQVVKDVGPGKC</sequence>
<protein>
    <submittedName>
        <fullName evidence="1">Uncharacterized protein</fullName>
    </submittedName>
</protein>